<comment type="caution">
    <text evidence="1">The sequence shown here is derived from an EMBL/GenBank/DDBJ whole genome shotgun (WGS) entry which is preliminary data.</text>
</comment>
<accession>Q4SL51</accession>
<protein>
    <submittedName>
        <fullName evidence="1">(spotted green pufferfish) hypothetical protein</fullName>
    </submittedName>
</protein>
<name>Q4SL51_TETNG</name>
<organism evidence="1">
    <name type="scientific">Tetraodon nigroviridis</name>
    <name type="common">Spotted green pufferfish</name>
    <name type="synonym">Chelonodon nigroviridis</name>
    <dbReference type="NCBI Taxonomy" id="99883"/>
    <lineage>
        <taxon>Eukaryota</taxon>
        <taxon>Metazoa</taxon>
        <taxon>Chordata</taxon>
        <taxon>Craniata</taxon>
        <taxon>Vertebrata</taxon>
        <taxon>Euteleostomi</taxon>
        <taxon>Actinopterygii</taxon>
        <taxon>Neopterygii</taxon>
        <taxon>Teleostei</taxon>
        <taxon>Neoteleostei</taxon>
        <taxon>Acanthomorphata</taxon>
        <taxon>Eupercaria</taxon>
        <taxon>Tetraodontiformes</taxon>
        <taxon>Tetradontoidea</taxon>
        <taxon>Tetraodontidae</taxon>
        <taxon>Tetraodon</taxon>
    </lineage>
</organism>
<dbReference type="KEGG" id="tng:GSTEN00016415G001"/>
<sequence length="62" mass="7117">MSAGDGSVTGYIQPWSQRSHRCNQSRCVRQVSLYLLRQTLRRQQIHPERPTLTGRRTGATGY</sequence>
<reference evidence="1" key="1">
    <citation type="journal article" date="2004" name="Nature">
        <title>Genome duplication in the teleost fish Tetraodon nigroviridis reveals the early vertebrate proto-karyotype.</title>
        <authorList>
            <person name="Jaillon O."/>
            <person name="Aury J.-M."/>
            <person name="Brunet F."/>
            <person name="Petit J.-L."/>
            <person name="Stange-Thomann N."/>
            <person name="Mauceli E."/>
            <person name="Bouneau L."/>
            <person name="Fischer C."/>
            <person name="Ozouf-Costaz C."/>
            <person name="Bernot A."/>
            <person name="Nicaud S."/>
            <person name="Jaffe D."/>
            <person name="Fisher S."/>
            <person name="Lutfalla G."/>
            <person name="Dossat C."/>
            <person name="Segurens B."/>
            <person name="Dasilva C."/>
            <person name="Salanoubat M."/>
            <person name="Levy M."/>
            <person name="Boudet N."/>
            <person name="Castellano S."/>
            <person name="Anthouard V."/>
            <person name="Jubin C."/>
            <person name="Castelli V."/>
            <person name="Katinka M."/>
            <person name="Vacherie B."/>
            <person name="Biemont C."/>
            <person name="Skalli Z."/>
            <person name="Cattolico L."/>
            <person name="Poulain J."/>
            <person name="De Berardinis V."/>
            <person name="Cruaud C."/>
            <person name="Duprat S."/>
            <person name="Brottier P."/>
            <person name="Coutanceau J.-P."/>
            <person name="Gouzy J."/>
            <person name="Parra G."/>
            <person name="Lardier G."/>
            <person name="Chapple C."/>
            <person name="McKernan K.J."/>
            <person name="McEwan P."/>
            <person name="Bosak S."/>
            <person name="Kellis M."/>
            <person name="Volff J.-N."/>
            <person name="Guigo R."/>
            <person name="Zody M.C."/>
            <person name="Mesirov J."/>
            <person name="Lindblad-Toh K."/>
            <person name="Birren B."/>
            <person name="Nusbaum C."/>
            <person name="Kahn D."/>
            <person name="Robinson-Rechavi M."/>
            <person name="Laudet V."/>
            <person name="Schachter V."/>
            <person name="Quetier F."/>
            <person name="Saurin W."/>
            <person name="Scarpelli C."/>
            <person name="Wincker P."/>
            <person name="Lander E.S."/>
            <person name="Weissenbach J."/>
            <person name="Roest Crollius H."/>
        </authorList>
    </citation>
    <scope>NUCLEOTIDE SEQUENCE [LARGE SCALE GENOMIC DNA]</scope>
</reference>
<dbReference type="AlphaFoldDB" id="Q4SL51"/>
<proteinExistence type="predicted"/>
<reference evidence="1" key="2">
    <citation type="submission" date="2004-02" db="EMBL/GenBank/DDBJ databases">
        <authorList>
            <consortium name="Genoscope"/>
            <consortium name="Whitehead Institute Centre for Genome Research"/>
        </authorList>
    </citation>
    <scope>NUCLEOTIDE SEQUENCE</scope>
</reference>
<evidence type="ECO:0000313" key="1">
    <source>
        <dbReference type="EMBL" id="CAF98631.1"/>
    </source>
</evidence>
<dbReference type="EMBL" id="CAAE01014563">
    <property type="protein sequence ID" value="CAF98631.1"/>
    <property type="molecule type" value="Genomic_DNA"/>
</dbReference>
<gene>
    <name evidence="1" type="ORF">GSTENG00016415001</name>
</gene>